<keyword evidence="2" id="KW-0285">Flavoprotein</keyword>
<evidence type="ECO:0000313" key="7">
    <source>
        <dbReference type="EMBL" id="ENI01897.1"/>
    </source>
</evidence>
<dbReference type="InterPro" id="IPR016166">
    <property type="entry name" value="FAD-bd_PCMH"/>
</dbReference>
<name>N4X9L8_COCH4</name>
<evidence type="ECO:0000256" key="3">
    <source>
        <dbReference type="ARBA" id="ARBA00022827"/>
    </source>
</evidence>
<feature type="chain" id="PRO_5004123653" description="FAD-binding PCMH-type domain-containing protein" evidence="5">
    <location>
        <begin position="22"/>
        <end position="534"/>
    </location>
</feature>
<dbReference type="GeneID" id="25840436"/>
<dbReference type="InterPro" id="IPR036318">
    <property type="entry name" value="FAD-bd_PCMH-like_sf"/>
</dbReference>
<dbReference type="Gene3D" id="3.30.465.10">
    <property type="match status" value="1"/>
</dbReference>
<dbReference type="RefSeq" id="XP_014075806.1">
    <property type="nucleotide sequence ID" value="XM_014220331.1"/>
</dbReference>
<keyword evidence="3" id="KW-0274">FAD</keyword>
<dbReference type="InterPro" id="IPR006094">
    <property type="entry name" value="Oxid_FAD_bind_N"/>
</dbReference>
<feature type="domain" description="FAD-binding PCMH-type" evidence="6">
    <location>
        <begin position="104"/>
        <end position="276"/>
    </location>
</feature>
<dbReference type="InterPro" id="IPR016167">
    <property type="entry name" value="FAD-bd_PCMH_sub1"/>
</dbReference>
<evidence type="ECO:0000256" key="2">
    <source>
        <dbReference type="ARBA" id="ARBA00022630"/>
    </source>
</evidence>
<dbReference type="AlphaFoldDB" id="N4X9L8"/>
<dbReference type="InterPro" id="IPR050416">
    <property type="entry name" value="FAD-linked_Oxidoreductase"/>
</dbReference>
<comment type="similarity">
    <text evidence="1">Belongs to the oxygen-dependent FAD-linked oxidoreductase family.</text>
</comment>
<sequence length="534" mass="57996">MRLRYHLFGMLFARCIGIAHAVSMGVNGLQTRTTTAAGFASFGQQIGLSESTIKTLGEKFAQVSSPAEALAVACQTARESLGEAQVQATPVDQTVVEVNWSETCYAFPSCVIQPRNATDVSTAIQIVKFFQVKFSVRSGGHSPNPGWSSIGSEGILLDLQRLDFVTLSGNGTVASLGPGGRWSNAMTVLNAQGVSVQGGRLGQVGVGGLLLGGGYFYTSGQFGLAVDNVKNFEVVLSNGTIINASFSQNTDLFWALKGGGPNFGIVTRFDLYTIPVLEIWGKVQIYSTDMAFKLLEAFDEWQQNGASDTKSSVAFEIGLDYITLGLIYSEPTTSPTAFAAFEDIEPLQVVVPPINTTFSNVYNILSASYPNITARHDYRGASSRINTEFTKEMYAFWRENAVALRNKTGASQTFAMQHIGANLIQQGIDKGGNALGIEAGAQQWWTTLVDWENEGDDNLVRSVSINFTEQWKRRGQELGVYLPFEYMNDASRDQNPIGSYGSENVASLVKVSQKYDAEQVFQTLQNSGFLLSKL</sequence>
<dbReference type="EMBL" id="KB733465">
    <property type="protein sequence ID" value="ENI01897.1"/>
    <property type="molecule type" value="Genomic_DNA"/>
</dbReference>
<evidence type="ECO:0000256" key="4">
    <source>
        <dbReference type="ARBA" id="ARBA00023002"/>
    </source>
</evidence>
<keyword evidence="5" id="KW-0732">Signal</keyword>
<reference evidence="8" key="2">
    <citation type="journal article" date="2013" name="PLoS Genet.">
        <title>Comparative genome structure, secondary metabolite, and effector coding capacity across Cochliobolus pathogens.</title>
        <authorList>
            <person name="Condon B.J."/>
            <person name="Leng Y."/>
            <person name="Wu D."/>
            <person name="Bushley K.E."/>
            <person name="Ohm R.A."/>
            <person name="Otillar R."/>
            <person name="Martin J."/>
            <person name="Schackwitz W."/>
            <person name="Grimwood J."/>
            <person name="MohdZainudin N."/>
            <person name="Xue C."/>
            <person name="Wang R."/>
            <person name="Manning V.A."/>
            <person name="Dhillon B."/>
            <person name="Tu Z.J."/>
            <person name="Steffenson B.J."/>
            <person name="Salamov A."/>
            <person name="Sun H."/>
            <person name="Lowry S."/>
            <person name="LaButti K."/>
            <person name="Han J."/>
            <person name="Copeland A."/>
            <person name="Lindquist E."/>
            <person name="Barry K."/>
            <person name="Schmutz J."/>
            <person name="Baker S.E."/>
            <person name="Ciuffetti L.M."/>
            <person name="Grigoriev I.V."/>
            <person name="Zhong S."/>
            <person name="Turgeon B.G."/>
        </authorList>
    </citation>
    <scope>NUCLEOTIDE SEQUENCE [LARGE SCALE GENOMIC DNA]</scope>
    <source>
        <strain evidence="8">C4 / ATCC 48331 / race T</strain>
    </source>
</reference>
<accession>N4X9L8</accession>
<dbReference type="GO" id="GO:0071949">
    <property type="term" value="F:FAD binding"/>
    <property type="evidence" value="ECO:0007669"/>
    <property type="project" value="InterPro"/>
</dbReference>
<dbReference type="GO" id="GO:0016491">
    <property type="term" value="F:oxidoreductase activity"/>
    <property type="evidence" value="ECO:0007669"/>
    <property type="project" value="UniProtKB-KW"/>
</dbReference>
<dbReference type="Proteomes" id="UP000012338">
    <property type="component" value="Unassembled WGS sequence"/>
</dbReference>
<dbReference type="Gene3D" id="3.40.462.20">
    <property type="match status" value="1"/>
</dbReference>
<dbReference type="PROSITE" id="PS51387">
    <property type="entry name" value="FAD_PCMH"/>
    <property type="match status" value="1"/>
</dbReference>
<dbReference type="PANTHER" id="PTHR42973:SF54">
    <property type="entry name" value="FAD-BINDING PCMH-TYPE DOMAIN-CONTAINING PROTEIN"/>
    <property type="match status" value="1"/>
</dbReference>
<dbReference type="InterPro" id="IPR016169">
    <property type="entry name" value="FAD-bd_PCMH_sub2"/>
</dbReference>
<dbReference type="OrthoDB" id="2151789at2759"/>
<organism evidence="7 8">
    <name type="scientific">Cochliobolus heterostrophus (strain C4 / ATCC 48331 / race T)</name>
    <name type="common">Southern corn leaf blight fungus</name>
    <name type="synonym">Bipolaris maydis</name>
    <dbReference type="NCBI Taxonomy" id="665024"/>
    <lineage>
        <taxon>Eukaryota</taxon>
        <taxon>Fungi</taxon>
        <taxon>Dikarya</taxon>
        <taxon>Ascomycota</taxon>
        <taxon>Pezizomycotina</taxon>
        <taxon>Dothideomycetes</taxon>
        <taxon>Pleosporomycetidae</taxon>
        <taxon>Pleosporales</taxon>
        <taxon>Pleosporineae</taxon>
        <taxon>Pleosporaceae</taxon>
        <taxon>Bipolaris</taxon>
    </lineage>
</organism>
<reference evidence="7 8" key="1">
    <citation type="journal article" date="2012" name="PLoS Pathog.">
        <title>Diverse lifestyles and strategies of plant pathogenesis encoded in the genomes of eighteen Dothideomycetes fungi.</title>
        <authorList>
            <person name="Ohm R.A."/>
            <person name="Feau N."/>
            <person name="Henrissat B."/>
            <person name="Schoch C.L."/>
            <person name="Horwitz B.A."/>
            <person name="Barry K.W."/>
            <person name="Condon B.J."/>
            <person name="Copeland A.C."/>
            <person name="Dhillon B."/>
            <person name="Glaser F."/>
            <person name="Hesse C.N."/>
            <person name="Kosti I."/>
            <person name="LaButti K."/>
            <person name="Lindquist E.A."/>
            <person name="Lucas S."/>
            <person name="Salamov A.A."/>
            <person name="Bradshaw R.E."/>
            <person name="Ciuffetti L."/>
            <person name="Hamelin R.C."/>
            <person name="Kema G.H.J."/>
            <person name="Lawrence C."/>
            <person name="Scott J.A."/>
            <person name="Spatafora J.W."/>
            <person name="Turgeon B.G."/>
            <person name="de Wit P.J.G.M."/>
            <person name="Zhong S."/>
            <person name="Goodwin S.B."/>
            <person name="Grigoriev I.V."/>
        </authorList>
    </citation>
    <scope>NUCLEOTIDE SEQUENCE [LARGE SCALE GENOMIC DNA]</scope>
    <source>
        <strain evidence="8">C4 / ATCC 48331 / race T</strain>
    </source>
</reference>
<dbReference type="Gene3D" id="3.30.43.10">
    <property type="entry name" value="Uridine Diphospho-n-acetylenolpyruvylglucosamine Reductase, domain 2"/>
    <property type="match status" value="1"/>
</dbReference>
<feature type="signal peptide" evidence="5">
    <location>
        <begin position="1"/>
        <end position="21"/>
    </location>
</feature>
<dbReference type="HOGENOM" id="CLU_018354_1_2_1"/>
<dbReference type="SUPFAM" id="SSF56176">
    <property type="entry name" value="FAD-binding/transporter-associated domain-like"/>
    <property type="match status" value="1"/>
</dbReference>
<proteinExistence type="inferred from homology"/>
<evidence type="ECO:0000256" key="1">
    <source>
        <dbReference type="ARBA" id="ARBA00005466"/>
    </source>
</evidence>
<protein>
    <recommendedName>
        <fullName evidence="6">FAD-binding PCMH-type domain-containing protein</fullName>
    </recommendedName>
</protein>
<gene>
    <name evidence="7" type="ORF">COCC4DRAFT_175566</name>
</gene>
<evidence type="ECO:0000313" key="8">
    <source>
        <dbReference type="Proteomes" id="UP000012338"/>
    </source>
</evidence>
<keyword evidence="8" id="KW-1185">Reference proteome</keyword>
<keyword evidence="4" id="KW-0560">Oxidoreductase</keyword>
<dbReference type="Pfam" id="PF01565">
    <property type="entry name" value="FAD_binding_4"/>
    <property type="match status" value="1"/>
</dbReference>
<dbReference type="PANTHER" id="PTHR42973">
    <property type="entry name" value="BINDING OXIDOREDUCTASE, PUTATIVE (AFU_ORTHOLOGUE AFUA_1G17690)-RELATED"/>
    <property type="match status" value="1"/>
</dbReference>
<evidence type="ECO:0000259" key="6">
    <source>
        <dbReference type="PROSITE" id="PS51387"/>
    </source>
</evidence>
<evidence type="ECO:0000256" key="5">
    <source>
        <dbReference type="SAM" id="SignalP"/>
    </source>
</evidence>